<proteinExistence type="predicted"/>
<name>A0A0E9Q9R6_ANGAN</name>
<reference evidence="1" key="1">
    <citation type="submission" date="2014-11" db="EMBL/GenBank/DDBJ databases">
        <authorList>
            <person name="Amaro Gonzalez C."/>
        </authorList>
    </citation>
    <scope>NUCLEOTIDE SEQUENCE</scope>
</reference>
<accession>A0A0E9Q9R6</accession>
<dbReference type="AlphaFoldDB" id="A0A0E9Q9R6"/>
<organism evidence="1">
    <name type="scientific">Anguilla anguilla</name>
    <name type="common">European freshwater eel</name>
    <name type="synonym">Muraena anguilla</name>
    <dbReference type="NCBI Taxonomy" id="7936"/>
    <lineage>
        <taxon>Eukaryota</taxon>
        <taxon>Metazoa</taxon>
        <taxon>Chordata</taxon>
        <taxon>Craniata</taxon>
        <taxon>Vertebrata</taxon>
        <taxon>Euteleostomi</taxon>
        <taxon>Actinopterygii</taxon>
        <taxon>Neopterygii</taxon>
        <taxon>Teleostei</taxon>
        <taxon>Anguilliformes</taxon>
        <taxon>Anguillidae</taxon>
        <taxon>Anguilla</taxon>
    </lineage>
</organism>
<reference evidence="1" key="2">
    <citation type="journal article" date="2015" name="Fish Shellfish Immunol.">
        <title>Early steps in the European eel (Anguilla anguilla)-Vibrio vulnificus interaction in the gills: Role of the RtxA13 toxin.</title>
        <authorList>
            <person name="Callol A."/>
            <person name="Pajuelo D."/>
            <person name="Ebbesson L."/>
            <person name="Teles M."/>
            <person name="MacKenzie S."/>
            <person name="Amaro C."/>
        </authorList>
    </citation>
    <scope>NUCLEOTIDE SEQUENCE</scope>
</reference>
<sequence length="43" mass="5131">MQHSLRRTPWRSLNQVYSNVAPFKCEKFDYREMCCAGCRAAIY</sequence>
<dbReference type="EMBL" id="GBXM01094946">
    <property type="protein sequence ID" value="JAH13631.1"/>
    <property type="molecule type" value="Transcribed_RNA"/>
</dbReference>
<protein>
    <submittedName>
        <fullName evidence="1">Uncharacterized protein</fullName>
    </submittedName>
</protein>
<evidence type="ECO:0000313" key="1">
    <source>
        <dbReference type="EMBL" id="JAH13631.1"/>
    </source>
</evidence>